<dbReference type="Proteomes" id="UP000242450">
    <property type="component" value="Chromosome 16"/>
</dbReference>
<gene>
    <name evidence="1" type="ORF">Celaphus_00016954</name>
</gene>
<dbReference type="EMBL" id="MKHE01000016">
    <property type="protein sequence ID" value="OWK07131.1"/>
    <property type="molecule type" value="Genomic_DNA"/>
</dbReference>
<accession>A0A212CMD4</accession>
<name>A0A212CMD4_CEREH</name>
<evidence type="ECO:0000313" key="1">
    <source>
        <dbReference type="EMBL" id="OWK07131.1"/>
    </source>
</evidence>
<dbReference type="AlphaFoldDB" id="A0A212CMD4"/>
<keyword evidence="2" id="KW-1185">Reference proteome</keyword>
<evidence type="ECO:0000313" key="2">
    <source>
        <dbReference type="Proteomes" id="UP000242450"/>
    </source>
</evidence>
<reference evidence="1 2" key="1">
    <citation type="journal article" date="2018" name="Mol. Genet. Genomics">
        <title>The red deer Cervus elaphus genome CerEla1.0: sequencing, annotating, genes, and chromosomes.</title>
        <authorList>
            <person name="Bana N.A."/>
            <person name="Nyiri A."/>
            <person name="Nagy J."/>
            <person name="Frank K."/>
            <person name="Nagy T."/>
            <person name="Steger V."/>
            <person name="Schiller M."/>
            <person name="Lakatos P."/>
            <person name="Sugar L."/>
            <person name="Horn P."/>
            <person name="Barta E."/>
            <person name="Orosz L."/>
        </authorList>
    </citation>
    <scope>NUCLEOTIDE SEQUENCE [LARGE SCALE GENOMIC DNA]</scope>
    <source>
        <strain evidence="1">Hungarian</strain>
    </source>
</reference>
<proteinExistence type="predicted"/>
<comment type="caution">
    <text evidence="1">The sequence shown here is derived from an EMBL/GenBank/DDBJ whole genome shotgun (WGS) entry which is preliminary data.</text>
</comment>
<protein>
    <submittedName>
        <fullName evidence="1">FAM206A</fullName>
    </submittedName>
</protein>
<sequence>MVGVGRRSLRETEELRACAHRVSRAIRRKDDLLLGPPEEVSRSRRAGLAALDVAMTTEPEGPVAPLAAEPAVPSLVDRYFTRWYKAGKWGNDVRLSWAPLAL</sequence>
<organism evidence="1 2">
    <name type="scientific">Cervus elaphus hippelaphus</name>
    <name type="common">European red deer</name>
    <dbReference type="NCBI Taxonomy" id="46360"/>
    <lineage>
        <taxon>Eukaryota</taxon>
        <taxon>Metazoa</taxon>
        <taxon>Chordata</taxon>
        <taxon>Craniata</taxon>
        <taxon>Vertebrata</taxon>
        <taxon>Euteleostomi</taxon>
        <taxon>Mammalia</taxon>
        <taxon>Eutheria</taxon>
        <taxon>Laurasiatheria</taxon>
        <taxon>Artiodactyla</taxon>
        <taxon>Ruminantia</taxon>
        <taxon>Pecora</taxon>
        <taxon>Cervidae</taxon>
        <taxon>Cervinae</taxon>
        <taxon>Cervus</taxon>
    </lineage>
</organism>